<dbReference type="Pfam" id="PF10366">
    <property type="entry name" value="Vps39_1"/>
    <property type="match status" value="1"/>
</dbReference>
<comment type="subcellular location">
    <subcellularLocation>
        <location evidence="1">Endomembrane system</location>
        <topology evidence="1">Peripheral membrane protein</topology>
    </subcellularLocation>
</comment>
<sequence>MHDAYEPVPILEKLPLQIDCLAAWEDWLLVGTKPGHLLLYRIKKDPVIFDYLLLLGSNRFEVTLEKSNKNFSKKIQQLYVVSQYKILVSLLGKFPSHQTSSGEERLRMCVAVKKKLQLYYWKDREFHELQGDFGAPDIPKSMAWCENSICVGFKRDYYLIRMDGRGSIKELFPTGKQLEPLVAPLADGKVAVGQDDLTVVLNEEGVCTQKCALNWTDIPIAMEHQPPYIIAVLPRYVEIRTFEPRLLVQSVELQRPRFITSKMKDDSDGDKKQQIHHIQNLYAFNLFCQKRFDDSMQVFAKLGTDPTHVIGLYPDLLPSDYRKQLHYPNPLPTLSGAELEKAHLALIDYLTQKRSHLVKQLNDSDPSTTSPLMEGTPTIKSRKKLLQIIDTTLLKCYLHTNVALVSPLLRLENNHCHIEESEYVLKKAHKYSELIILYEKKGLHQKALQVLLDQSTKANSPLKGHERTVQYLQRLGKNQLFSVGIKTSFPVQIFTEDLTEVETLPRDKVLQFLKEGFEELAIPYLEHIIYIWDEKGPEFHNVLIQLYLGRVQGLMKQYLNSLPEGIPAVAAGQEKGELGEFRNKLLSFLDISTSYEPSRLISDFPFDGLLEERALLLGRMGKHEQALFIYVHILKDTRMAEDYCHRHYNSSVEGNKDVYLSLLRMYLSPPDVHCLGPIKMELSEPQANLQAALQVLELHHSKLNTTKAINLLPANTQIREIRVFLESVLEEKAQRKRCNQVLKSLLQAEFLRVQEERIFHQQVKCVITEEKTCRVCKKKIGNSAFARYPNGVVVHYFCCKDRNVCPTEQ</sequence>
<dbReference type="Proteomes" id="UP001501940">
    <property type="component" value="Chromosome 20"/>
</dbReference>
<name>A0AAQ5X9W3_AMPOC</name>
<dbReference type="GO" id="GO:0005737">
    <property type="term" value="C:cytoplasm"/>
    <property type="evidence" value="ECO:0007669"/>
    <property type="project" value="TreeGrafter"/>
</dbReference>
<dbReference type="GO" id="GO:0016020">
    <property type="term" value="C:membrane"/>
    <property type="evidence" value="ECO:0007669"/>
    <property type="project" value="TreeGrafter"/>
</dbReference>
<dbReference type="GO" id="GO:0006886">
    <property type="term" value="P:intracellular protein transport"/>
    <property type="evidence" value="ECO:0007669"/>
    <property type="project" value="UniProtKB-UniRule"/>
</dbReference>
<evidence type="ECO:0000256" key="2">
    <source>
        <dbReference type="ARBA" id="ARBA00023136"/>
    </source>
</evidence>
<reference evidence="6" key="3">
    <citation type="submission" date="2025-09" db="UniProtKB">
        <authorList>
            <consortium name="Ensembl"/>
        </authorList>
    </citation>
    <scope>IDENTIFICATION</scope>
</reference>
<protein>
    <recommendedName>
        <fullName evidence="5">CNH domain-containing protein</fullName>
    </recommendedName>
</protein>
<dbReference type="InterPro" id="IPR032914">
    <property type="entry name" value="Vam6/VPS39/TRAP1"/>
</dbReference>
<dbReference type="Ensembl" id="ENSAOCT00000040962.1">
    <property type="protein sequence ID" value="ENSAOCP00000038098.1"/>
    <property type="gene ID" value="ENSAOCG00000008212.2"/>
</dbReference>
<dbReference type="InterPro" id="IPR019453">
    <property type="entry name" value="VPS39/TGFA1_Znf"/>
</dbReference>
<dbReference type="PANTHER" id="PTHR12894">
    <property type="entry name" value="CNH DOMAIN CONTAINING"/>
    <property type="match status" value="1"/>
</dbReference>
<dbReference type="GO" id="GO:0006914">
    <property type="term" value="P:autophagy"/>
    <property type="evidence" value="ECO:0007669"/>
    <property type="project" value="TreeGrafter"/>
</dbReference>
<evidence type="ECO:0000313" key="7">
    <source>
        <dbReference type="Proteomes" id="UP001501940"/>
    </source>
</evidence>
<dbReference type="GO" id="GO:0012505">
    <property type="term" value="C:endomembrane system"/>
    <property type="evidence" value="ECO:0007669"/>
    <property type="project" value="UniProtKB-SubCell"/>
</dbReference>
<dbReference type="PROSITE" id="PS50236">
    <property type="entry name" value="CHCR"/>
    <property type="match status" value="1"/>
</dbReference>
<organism evidence="6 7">
    <name type="scientific">Amphiprion ocellaris</name>
    <name type="common">Clown anemonefish</name>
    <dbReference type="NCBI Taxonomy" id="80972"/>
    <lineage>
        <taxon>Eukaryota</taxon>
        <taxon>Metazoa</taxon>
        <taxon>Chordata</taxon>
        <taxon>Craniata</taxon>
        <taxon>Vertebrata</taxon>
        <taxon>Euteleostomi</taxon>
        <taxon>Actinopterygii</taxon>
        <taxon>Neopterygii</taxon>
        <taxon>Teleostei</taxon>
        <taxon>Neoteleostei</taxon>
        <taxon>Acanthomorphata</taxon>
        <taxon>Ovalentaria</taxon>
        <taxon>Pomacentridae</taxon>
        <taxon>Amphiprion</taxon>
    </lineage>
</organism>
<evidence type="ECO:0000256" key="1">
    <source>
        <dbReference type="ARBA" id="ARBA00004184"/>
    </source>
</evidence>
<accession>A0AAQ5X9W3</accession>
<evidence type="ECO:0000313" key="6">
    <source>
        <dbReference type="Ensembl" id="ENSAOCP00000038098.1"/>
    </source>
</evidence>
<dbReference type="GeneTree" id="ENSGT00530000063596"/>
<dbReference type="GO" id="GO:0034058">
    <property type="term" value="P:endosomal vesicle fusion"/>
    <property type="evidence" value="ECO:0007669"/>
    <property type="project" value="TreeGrafter"/>
</dbReference>
<evidence type="ECO:0000256" key="4">
    <source>
        <dbReference type="PROSITE-ProRule" id="PRU01006"/>
    </source>
</evidence>
<gene>
    <name evidence="6" type="primary">VPS39</name>
</gene>
<keyword evidence="7" id="KW-1185">Reference proteome</keyword>
<comment type="similarity">
    <text evidence="3">Belongs to the VAM6/VPS39 family.</text>
</comment>
<proteinExistence type="inferred from homology"/>
<evidence type="ECO:0000256" key="3">
    <source>
        <dbReference type="ARBA" id="ARBA00038201"/>
    </source>
</evidence>
<reference evidence="6" key="2">
    <citation type="submission" date="2025-08" db="UniProtKB">
        <authorList>
            <consortium name="Ensembl"/>
        </authorList>
    </citation>
    <scope>IDENTIFICATION</scope>
</reference>
<dbReference type="Pfam" id="PF10367">
    <property type="entry name" value="zf-Vps39_C"/>
    <property type="match status" value="1"/>
</dbReference>
<dbReference type="Pfam" id="PF00780">
    <property type="entry name" value="CNH"/>
    <property type="match status" value="1"/>
</dbReference>
<dbReference type="InterPro" id="IPR000547">
    <property type="entry name" value="Clathrin_H-chain/VPS_repeat"/>
</dbReference>
<dbReference type="PANTHER" id="PTHR12894:SF49">
    <property type="entry name" value="VAM6_VPS39-LIKE PROTEIN"/>
    <property type="match status" value="1"/>
</dbReference>
<keyword evidence="2" id="KW-0472">Membrane</keyword>
<feature type="domain" description="CNH" evidence="5">
    <location>
        <begin position="15"/>
        <end position="266"/>
    </location>
</feature>
<feature type="repeat" description="CHCR" evidence="4">
    <location>
        <begin position="494"/>
        <end position="671"/>
    </location>
</feature>
<dbReference type="AlphaFoldDB" id="A0AAQ5X9W3"/>
<reference evidence="6 7" key="1">
    <citation type="submission" date="2022-01" db="EMBL/GenBank/DDBJ databases">
        <title>A chromosome-scale genome assembly of the false clownfish, Amphiprion ocellaris.</title>
        <authorList>
            <person name="Ryu T."/>
        </authorList>
    </citation>
    <scope>NUCLEOTIDE SEQUENCE [LARGE SCALE GENOMIC DNA]</scope>
</reference>
<dbReference type="PROSITE" id="PS50219">
    <property type="entry name" value="CNH"/>
    <property type="match status" value="1"/>
</dbReference>
<dbReference type="InterPro" id="IPR001180">
    <property type="entry name" value="CNH_dom"/>
</dbReference>
<evidence type="ECO:0000259" key="5">
    <source>
        <dbReference type="PROSITE" id="PS50219"/>
    </source>
</evidence>
<dbReference type="InterPro" id="IPR019452">
    <property type="entry name" value="VPS39/TGF_beta_rcpt-assoc_1"/>
</dbReference>